<reference evidence="1" key="1">
    <citation type="journal article" date="2021" name="PeerJ">
        <title>Extensive microbial diversity within the chicken gut microbiome revealed by metagenomics and culture.</title>
        <authorList>
            <person name="Gilroy R."/>
            <person name="Ravi A."/>
            <person name="Getino M."/>
            <person name="Pursley I."/>
            <person name="Horton D.L."/>
            <person name="Alikhan N.F."/>
            <person name="Baker D."/>
            <person name="Gharbi K."/>
            <person name="Hall N."/>
            <person name="Watson M."/>
            <person name="Adriaenssens E.M."/>
            <person name="Foster-Nyarko E."/>
            <person name="Jarju S."/>
            <person name="Secka A."/>
            <person name="Antonio M."/>
            <person name="Oren A."/>
            <person name="Chaudhuri R.R."/>
            <person name="La Ragione R."/>
            <person name="Hildebrand F."/>
            <person name="Pallen M.J."/>
        </authorList>
    </citation>
    <scope>NUCLEOTIDE SEQUENCE</scope>
    <source>
        <strain evidence="1">B5-657</strain>
    </source>
</reference>
<dbReference type="AlphaFoldDB" id="A0A9E2NMV4"/>
<organism evidence="1 2">
    <name type="scientific">Candidatus Cellulosilyticum pullistercoris</name>
    <dbReference type="NCBI Taxonomy" id="2838521"/>
    <lineage>
        <taxon>Bacteria</taxon>
        <taxon>Bacillati</taxon>
        <taxon>Bacillota</taxon>
        <taxon>Clostridia</taxon>
        <taxon>Lachnospirales</taxon>
        <taxon>Cellulosilyticaceae</taxon>
        <taxon>Cellulosilyticum</taxon>
    </lineage>
</organism>
<name>A0A9E2NMV4_9FIRM</name>
<protein>
    <submittedName>
        <fullName evidence="1">Uncharacterized protein</fullName>
    </submittedName>
</protein>
<gene>
    <name evidence="1" type="ORF">H9872_03335</name>
</gene>
<accession>A0A9E2NMV4</accession>
<dbReference type="Proteomes" id="UP000824229">
    <property type="component" value="Unassembled WGS sequence"/>
</dbReference>
<reference evidence="1" key="2">
    <citation type="submission" date="2021-04" db="EMBL/GenBank/DDBJ databases">
        <authorList>
            <person name="Gilroy R."/>
        </authorList>
    </citation>
    <scope>NUCLEOTIDE SEQUENCE</scope>
    <source>
        <strain evidence="1">B5-657</strain>
    </source>
</reference>
<evidence type="ECO:0000313" key="2">
    <source>
        <dbReference type="Proteomes" id="UP000824229"/>
    </source>
</evidence>
<proteinExistence type="predicted"/>
<comment type="caution">
    <text evidence="1">The sequence shown here is derived from an EMBL/GenBank/DDBJ whole genome shotgun (WGS) entry which is preliminary data.</text>
</comment>
<dbReference type="EMBL" id="JAHLFQ010000065">
    <property type="protein sequence ID" value="MBU3803778.1"/>
    <property type="molecule type" value="Genomic_DNA"/>
</dbReference>
<sequence>MRKIVIPKTIGGSDQHISIEKIENYFENAKKAPSIKEQLIVKAYEITKKTKLLYESDEVAVLYSKDETGTYLSCFNKTASAMSLEIPLSAMHLEGAHIAYCVLTAEEISILDDNLVLQVPDGSVLLVKLIKQKEN</sequence>
<evidence type="ECO:0000313" key="1">
    <source>
        <dbReference type="EMBL" id="MBU3803778.1"/>
    </source>
</evidence>